<dbReference type="GO" id="GO:0042392">
    <property type="term" value="F:sphingosine-1-phosphate phosphatase activity"/>
    <property type="evidence" value="ECO:0007669"/>
    <property type="project" value="TreeGrafter"/>
</dbReference>
<dbReference type="PANTHER" id="PTHR14969:SF28">
    <property type="entry name" value="DIHYDROSPHINGOSINE 1-PHOSPHATE PHOSPHATASE LCB3-RELATED"/>
    <property type="match status" value="1"/>
</dbReference>
<comment type="caution">
    <text evidence="10">The sequence shown here is derived from an EMBL/GenBank/DDBJ whole genome shotgun (WGS) entry which is preliminary data.</text>
</comment>
<evidence type="ECO:0000259" key="9">
    <source>
        <dbReference type="SMART" id="SM00014"/>
    </source>
</evidence>
<comment type="similarity">
    <text evidence="7">Belongs to the type 2 lipid phosphate phosphatase family.</text>
</comment>
<feature type="transmembrane region" description="Helical" evidence="8">
    <location>
        <begin position="175"/>
        <end position="193"/>
    </location>
</feature>
<feature type="transmembrane region" description="Helical" evidence="8">
    <location>
        <begin position="329"/>
        <end position="347"/>
    </location>
</feature>
<dbReference type="Proteomes" id="UP001431209">
    <property type="component" value="Unassembled WGS sequence"/>
</dbReference>
<dbReference type="InterPro" id="IPR036938">
    <property type="entry name" value="PAP2/HPO_sf"/>
</dbReference>
<feature type="transmembrane region" description="Helical" evidence="8">
    <location>
        <begin position="42"/>
        <end position="67"/>
    </location>
</feature>
<dbReference type="SUPFAM" id="SSF48317">
    <property type="entry name" value="Acid phosphatase/Vanadium-dependent haloperoxidase"/>
    <property type="match status" value="1"/>
</dbReference>
<name>A0AAW2YV62_9EUKA</name>
<dbReference type="EMBL" id="JAOPGA020000708">
    <property type="protein sequence ID" value="KAL0480969.1"/>
    <property type="molecule type" value="Genomic_DNA"/>
</dbReference>
<comment type="subcellular location">
    <subcellularLocation>
        <location evidence="1">Endoplasmic reticulum membrane</location>
        <topology evidence="1">Multi-pass membrane protein</topology>
    </subcellularLocation>
</comment>
<evidence type="ECO:0000256" key="8">
    <source>
        <dbReference type="SAM" id="Phobius"/>
    </source>
</evidence>
<feature type="non-terminal residue" evidence="10">
    <location>
        <position position="362"/>
    </location>
</feature>
<keyword evidence="4" id="KW-0256">Endoplasmic reticulum</keyword>
<dbReference type="PANTHER" id="PTHR14969">
    <property type="entry name" value="SPHINGOSINE-1-PHOSPHATE PHOSPHOHYDROLASE"/>
    <property type="match status" value="1"/>
</dbReference>
<evidence type="ECO:0000256" key="1">
    <source>
        <dbReference type="ARBA" id="ARBA00004477"/>
    </source>
</evidence>
<gene>
    <name evidence="10" type="ORF">AKO1_013626</name>
</gene>
<evidence type="ECO:0000313" key="11">
    <source>
        <dbReference type="Proteomes" id="UP001431209"/>
    </source>
</evidence>
<evidence type="ECO:0000256" key="7">
    <source>
        <dbReference type="ARBA" id="ARBA00038324"/>
    </source>
</evidence>
<keyword evidence="11" id="KW-1185">Reference proteome</keyword>
<dbReference type="Gene3D" id="1.20.144.10">
    <property type="entry name" value="Phosphatidic acid phosphatase type 2/haloperoxidase"/>
    <property type="match status" value="1"/>
</dbReference>
<evidence type="ECO:0000256" key="4">
    <source>
        <dbReference type="ARBA" id="ARBA00022824"/>
    </source>
</evidence>
<feature type="domain" description="Phosphatidic acid phosphatase type 2/haloperoxidase" evidence="9">
    <location>
        <begin position="77"/>
        <end position="190"/>
    </location>
</feature>
<proteinExistence type="inferred from homology"/>
<evidence type="ECO:0000256" key="2">
    <source>
        <dbReference type="ARBA" id="ARBA00022692"/>
    </source>
</evidence>
<dbReference type="GO" id="GO:0006670">
    <property type="term" value="P:sphingosine metabolic process"/>
    <property type="evidence" value="ECO:0007669"/>
    <property type="project" value="TreeGrafter"/>
</dbReference>
<feature type="transmembrane region" description="Helical" evidence="8">
    <location>
        <begin position="205"/>
        <end position="224"/>
    </location>
</feature>
<protein>
    <submittedName>
        <fullName evidence="10">Sphingosine-1-phosphate phosphatase SGPP</fullName>
    </submittedName>
</protein>
<evidence type="ECO:0000313" key="10">
    <source>
        <dbReference type="EMBL" id="KAL0480969.1"/>
    </source>
</evidence>
<dbReference type="GO" id="GO:0005789">
    <property type="term" value="C:endoplasmic reticulum membrane"/>
    <property type="evidence" value="ECO:0007669"/>
    <property type="project" value="UniProtKB-SubCell"/>
</dbReference>
<dbReference type="Pfam" id="PF01569">
    <property type="entry name" value="PAP2"/>
    <property type="match status" value="1"/>
</dbReference>
<evidence type="ECO:0000256" key="5">
    <source>
        <dbReference type="ARBA" id="ARBA00022989"/>
    </source>
</evidence>
<evidence type="ECO:0000256" key="6">
    <source>
        <dbReference type="ARBA" id="ARBA00023136"/>
    </source>
</evidence>
<keyword evidence="3" id="KW-0378">Hydrolase</keyword>
<feature type="transmembrane region" description="Helical" evidence="8">
    <location>
        <begin position="273"/>
        <end position="294"/>
    </location>
</feature>
<reference evidence="10 11" key="1">
    <citation type="submission" date="2024-03" db="EMBL/GenBank/DDBJ databases">
        <title>The Acrasis kona genome and developmental transcriptomes reveal deep origins of eukaryotic multicellular pathways.</title>
        <authorList>
            <person name="Sheikh S."/>
            <person name="Fu C.-J."/>
            <person name="Brown M.W."/>
            <person name="Baldauf S.L."/>
        </authorList>
    </citation>
    <scope>NUCLEOTIDE SEQUENCE [LARGE SCALE GENOMIC DNA]</scope>
    <source>
        <strain evidence="10 11">ATCC MYA-3509</strain>
    </source>
</reference>
<evidence type="ECO:0000256" key="3">
    <source>
        <dbReference type="ARBA" id="ARBA00022801"/>
    </source>
</evidence>
<feature type="transmembrane region" description="Helical" evidence="8">
    <location>
        <begin position="117"/>
        <end position="138"/>
    </location>
</feature>
<sequence>MESFRASIIRRIEFETINIAGFQRACGITSDGKGGVKINNWFLYYIFCFGATLGNEITFATFLPFLFWTFDDQLARNEILLWATVAYVGQCMKDVLMLPRPKSPPVHHLEDSYISEYGLPSTHAMSAITLSCYLFYFLHTRYELNLWLCVFGSLLWILITCASRPYLGVHSFLDVYVGLVVGVALSCMVYPVLSMVDGFLVNYGPAFKVLCILTLCIILVLIYPNSKIWTSCYGDTCRIIGACTGAWAGVAIADPSTLHLDDRVRKGFLFPNTPSAILVIMVRAVVGYAFMQIVKSIIKYIGYKVVPSVVQRFGLAPAHIKGVKNDNRYIIEIPVILMSYISLSFVATHSCPMLFNEIGIGW</sequence>
<dbReference type="SMART" id="SM00014">
    <property type="entry name" value="acidPPc"/>
    <property type="match status" value="1"/>
</dbReference>
<keyword evidence="5 8" id="KW-1133">Transmembrane helix</keyword>
<dbReference type="InterPro" id="IPR000326">
    <property type="entry name" value="PAP2/HPO"/>
</dbReference>
<feature type="transmembrane region" description="Helical" evidence="8">
    <location>
        <begin position="144"/>
        <end position="163"/>
    </location>
</feature>
<dbReference type="AlphaFoldDB" id="A0AAW2YV62"/>
<organism evidence="10 11">
    <name type="scientific">Acrasis kona</name>
    <dbReference type="NCBI Taxonomy" id="1008807"/>
    <lineage>
        <taxon>Eukaryota</taxon>
        <taxon>Discoba</taxon>
        <taxon>Heterolobosea</taxon>
        <taxon>Tetramitia</taxon>
        <taxon>Eutetramitia</taxon>
        <taxon>Acrasidae</taxon>
        <taxon>Acrasis</taxon>
    </lineage>
</organism>
<keyword evidence="2 8" id="KW-0812">Transmembrane</keyword>
<keyword evidence="6 8" id="KW-0472">Membrane</keyword>
<accession>A0AAW2YV62</accession>